<dbReference type="PROSITE" id="PS50937">
    <property type="entry name" value="HTH_MERR_2"/>
    <property type="match status" value="1"/>
</dbReference>
<evidence type="ECO:0000313" key="4">
    <source>
        <dbReference type="EMBL" id="RKN85933.1"/>
    </source>
</evidence>
<evidence type="ECO:0000259" key="3">
    <source>
        <dbReference type="PROSITE" id="PS50937"/>
    </source>
</evidence>
<dbReference type="CDD" id="cd01107">
    <property type="entry name" value="HTH_BmrR"/>
    <property type="match status" value="1"/>
</dbReference>
<evidence type="ECO:0000256" key="1">
    <source>
        <dbReference type="PROSITE-ProRule" id="PRU00169"/>
    </source>
</evidence>
<dbReference type="SUPFAM" id="SSF52172">
    <property type="entry name" value="CheY-like"/>
    <property type="match status" value="1"/>
</dbReference>
<keyword evidence="5" id="KW-1185">Reference proteome</keyword>
<dbReference type="PANTHER" id="PTHR43228">
    <property type="entry name" value="TWO-COMPONENT RESPONSE REGULATOR"/>
    <property type="match status" value="1"/>
</dbReference>
<keyword evidence="1" id="KW-0597">Phosphoprotein</keyword>
<dbReference type="PROSITE" id="PS50110">
    <property type="entry name" value="RESPONSE_REGULATORY"/>
    <property type="match status" value="1"/>
</dbReference>
<evidence type="ECO:0000313" key="5">
    <source>
        <dbReference type="Proteomes" id="UP000282311"/>
    </source>
</evidence>
<accession>A0A3B0CKK2</accession>
<comment type="caution">
    <text evidence="4">The sequence shown here is derived from an EMBL/GenBank/DDBJ whole genome shotgun (WGS) entry which is preliminary data.</text>
</comment>
<dbReference type="InterPro" id="IPR009061">
    <property type="entry name" value="DNA-bd_dom_put_sf"/>
</dbReference>
<dbReference type="EMBL" id="RBAH01000003">
    <property type="protein sequence ID" value="RKN85933.1"/>
    <property type="molecule type" value="Genomic_DNA"/>
</dbReference>
<dbReference type="InterPro" id="IPR011006">
    <property type="entry name" value="CheY-like_superfamily"/>
</dbReference>
<dbReference type="PROSITE" id="PS00552">
    <property type="entry name" value="HTH_MERR_1"/>
    <property type="match status" value="1"/>
</dbReference>
<protein>
    <submittedName>
        <fullName evidence="4">Response regulator</fullName>
    </submittedName>
</protein>
<gene>
    <name evidence="4" type="ORF">D7M11_06285</name>
</gene>
<sequence length="305" mass="34102">MLWKQWNGGSMYSIGEISKIVNISVDALRYYDEIGLLKPHRTDAKSRYRYYSEDQVRDLVFITEMKAYGFSLDAIRELLATGDPARIEDALKLRSSELKREHNKIQTVIQQLNQRLHTRKEDGEPLKKAAVLIVDDAPFMRHMLGDILGKDGYTVIGEASCGEDGIAKFRELRPDIVVMDIHMPDGMDGFEATRAIKEIDPEAKIVICSAKGQVVSVLTGLASGARAFVVKPFQAQFLREAVTDLLADKRQPSTRLVAGWLSDERLLAELPGESLGQEAIGKLLDLCSLPEADQNTRLMELLAEL</sequence>
<dbReference type="InterPro" id="IPR001789">
    <property type="entry name" value="Sig_transdc_resp-reg_receiver"/>
</dbReference>
<reference evidence="4 5" key="1">
    <citation type="journal article" date="2007" name="Int. J. Syst. Evol. Microbiol.">
        <title>Paenibacillus ginsengarvi sp. nov., isolated from soil from ginseng cultivation.</title>
        <authorList>
            <person name="Yoon M.H."/>
            <person name="Ten L.N."/>
            <person name="Im W.T."/>
        </authorList>
    </citation>
    <scope>NUCLEOTIDE SEQUENCE [LARGE SCALE GENOMIC DNA]</scope>
    <source>
        <strain evidence="4 5">KCTC 13059</strain>
    </source>
</reference>
<dbReference type="GO" id="GO:0000160">
    <property type="term" value="P:phosphorelay signal transduction system"/>
    <property type="evidence" value="ECO:0007669"/>
    <property type="project" value="InterPro"/>
</dbReference>
<dbReference type="GO" id="GO:0003677">
    <property type="term" value="F:DNA binding"/>
    <property type="evidence" value="ECO:0007669"/>
    <property type="project" value="InterPro"/>
</dbReference>
<dbReference type="SUPFAM" id="SSF46955">
    <property type="entry name" value="Putative DNA-binding domain"/>
    <property type="match status" value="1"/>
</dbReference>
<feature type="modified residue" description="4-aspartylphosphate" evidence="1">
    <location>
        <position position="180"/>
    </location>
</feature>
<evidence type="ECO:0000259" key="2">
    <source>
        <dbReference type="PROSITE" id="PS50110"/>
    </source>
</evidence>
<dbReference type="Pfam" id="PF13411">
    <property type="entry name" value="MerR_1"/>
    <property type="match status" value="1"/>
</dbReference>
<dbReference type="GO" id="GO:0006355">
    <property type="term" value="P:regulation of DNA-templated transcription"/>
    <property type="evidence" value="ECO:0007669"/>
    <property type="project" value="InterPro"/>
</dbReference>
<dbReference type="SMART" id="SM00448">
    <property type="entry name" value="REC"/>
    <property type="match status" value="1"/>
</dbReference>
<dbReference type="Pfam" id="PF00072">
    <property type="entry name" value="Response_reg"/>
    <property type="match status" value="1"/>
</dbReference>
<organism evidence="4 5">
    <name type="scientific">Paenibacillus ginsengarvi</name>
    <dbReference type="NCBI Taxonomy" id="400777"/>
    <lineage>
        <taxon>Bacteria</taxon>
        <taxon>Bacillati</taxon>
        <taxon>Bacillota</taxon>
        <taxon>Bacilli</taxon>
        <taxon>Bacillales</taxon>
        <taxon>Paenibacillaceae</taxon>
        <taxon>Paenibacillus</taxon>
    </lineage>
</organism>
<feature type="domain" description="Response regulatory" evidence="2">
    <location>
        <begin position="130"/>
        <end position="246"/>
    </location>
</feature>
<dbReference type="Proteomes" id="UP000282311">
    <property type="component" value="Unassembled WGS sequence"/>
</dbReference>
<dbReference type="Gene3D" id="3.40.50.2300">
    <property type="match status" value="1"/>
</dbReference>
<dbReference type="InterPro" id="IPR052048">
    <property type="entry name" value="ST_Response_Regulator"/>
</dbReference>
<dbReference type="SMART" id="SM00422">
    <property type="entry name" value="HTH_MERR"/>
    <property type="match status" value="1"/>
</dbReference>
<feature type="domain" description="HTH merR-type" evidence="3">
    <location>
        <begin position="11"/>
        <end position="81"/>
    </location>
</feature>
<dbReference type="AlphaFoldDB" id="A0A3B0CKK2"/>
<dbReference type="Gene3D" id="1.10.1660.10">
    <property type="match status" value="1"/>
</dbReference>
<proteinExistence type="predicted"/>
<dbReference type="PANTHER" id="PTHR43228:SF1">
    <property type="entry name" value="TWO-COMPONENT RESPONSE REGULATOR ARR22"/>
    <property type="match status" value="1"/>
</dbReference>
<name>A0A3B0CKK2_9BACL</name>
<dbReference type="InterPro" id="IPR000551">
    <property type="entry name" value="MerR-type_HTH_dom"/>
</dbReference>